<dbReference type="InterPro" id="IPR029063">
    <property type="entry name" value="SAM-dependent_MTases_sf"/>
</dbReference>
<dbReference type="HAMAP" id="MF_01007">
    <property type="entry name" value="16SrRNA_methyltr_H"/>
    <property type="match status" value="1"/>
</dbReference>
<keyword evidence="5 6" id="KW-0949">S-adenosyl-L-methionine</keyword>
<evidence type="ECO:0000256" key="1">
    <source>
        <dbReference type="ARBA" id="ARBA00010396"/>
    </source>
</evidence>
<dbReference type="EMBL" id="MGAG01000009">
    <property type="protein sequence ID" value="OGK41778.1"/>
    <property type="molecule type" value="Genomic_DNA"/>
</dbReference>
<dbReference type="PANTHER" id="PTHR11265">
    <property type="entry name" value="S-ADENOSYL-METHYLTRANSFERASE MRAW"/>
    <property type="match status" value="1"/>
</dbReference>
<dbReference type="PIRSF" id="PIRSF004486">
    <property type="entry name" value="MraW"/>
    <property type="match status" value="1"/>
</dbReference>
<reference evidence="7 8" key="1">
    <citation type="journal article" date="2016" name="Nat. Commun.">
        <title>Thousands of microbial genomes shed light on interconnected biogeochemical processes in an aquifer system.</title>
        <authorList>
            <person name="Anantharaman K."/>
            <person name="Brown C.T."/>
            <person name="Hug L.A."/>
            <person name="Sharon I."/>
            <person name="Castelle C.J."/>
            <person name="Probst A.J."/>
            <person name="Thomas B.C."/>
            <person name="Singh A."/>
            <person name="Wilkins M.J."/>
            <person name="Karaoz U."/>
            <person name="Brodie E.L."/>
            <person name="Williams K.H."/>
            <person name="Hubbard S.S."/>
            <person name="Banfield J.F."/>
        </authorList>
    </citation>
    <scope>NUCLEOTIDE SEQUENCE [LARGE SCALE GENOMIC DNA]</scope>
</reference>
<dbReference type="PANTHER" id="PTHR11265:SF0">
    <property type="entry name" value="12S RRNA N4-METHYLCYTIDINE METHYLTRANSFERASE"/>
    <property type="match status" value="1"/>
</dbReference>
<dbReference type="EC" id="2.1.1.199" evidence="6"/>
<keyword evidence="2 6" id="KW-0698">rRNA processing</keyword>
<evidence type="ECO:0000256" key="5">
    <source>
        <dbReference type="ARBA" id="ARBA00022691"/>
    </source>
</evidence>
<dbReference type="NCBIfam" id="TIGR00006">
    <property type="entry name" value="16S rRNA (cytosine(1402)-N(4))-methyltransferase RsmH"/>
    <property type="match status" value="1"/>
</dbReference>
<dbReference type="InterPro" id="IPR023397">
    <property type="entry name" value="SAM-dep_MeTrfase_MraW_recog"/>
</dbReference>
<evidence type="ECO:0000256" key="6">
    <source>
        <dbReference type="HAMAP-Rule" id="MF_01007"/>
    </source>
</evidence>
<dbReference type="GO" id="GO:0071424">
    <property type="term" value="F:rRNA (cytosine-N4-)-methyltransferase activity"/>
    <property type="evidence" value="ECO:0007669"/>
    <property type="project" value="UniProtKB-UniRule"/>
</dbReference>
<comment type="caution">
    <text evidence="7">The sequence shown here is derived from an EMBL/GenBank/DDBJ whole genome shotgun (WGS) entry which is preliminary data.</text>
</comment>
<dbReference type="SUPFAM" id="SSF81799">
    <property type="entry name" value="Putative methyltransferase TM0872, insert domain"/>
    <property type="match status" value="1"/>
</dbReference>
<dbReference type="GO" id="GO:0005737">
    <property type="term" value="C:cytoplasm"/>
    <property type="evidence" value="ECO:0007669"/>
    <property type="project" value="UniProtKB-SubCell"/>
</dbReference>
<dbReference type="Gene3D" id="3.40.50.150">
    <property type="entry name" value="Vaccinia Virus protein VP39"/>
    <property type="match status" value="1"/>
</dbReference>
<sequence length="281" mass="31614">MHTPVLLKEAVEGLSIKKDGLYIDATVGEGGHLIQIAQLGGKVLGIEIDRNQINKLTIDNSKIIQGNFKDIEKIAIENNFFPVDGILLDLGLSVKQIKNSGRGFSYRNLEEPLDMRLSTTFETTASKVVNSLSQDELYEIFAKYSEDINSLAISKVLVRARTIKPIEKVKDLINIINQVIGETRYSTLGDKTYARIFQALRIAVNNEIENLRNALAGSLRILKKTGRVVVISFHSIEDRTVKQFISNNNLKQFNKKVIVSKRGLEFERSAKMRIICYETSN</sequence>
<dbReference type="Pfam" id="PF01795">
    <property type="entry name" value="Methyltransf_5"/>
    <property type="match status" value="1"/>
</dbReference>
<evidence type="ECO:0000313" key="7">
    <source>
        <dbReference type="EMBL" id="OGK41778.1"/>
    </source>
</evidence>
<name>A0A1F7IEJ1_9BACT</name>
<evidence type="ECO:0000256" key="2">
    <source>
        <dbReference type="ARBA" id="ARBA00022552"/>
    </source>
</evidence>
<feature type="binding site" evidence="6">
    <location>
        <begin position="30"/>
        <end position="32"/>
    </location>
    <ligand>
        <name>S-adenosyl-L-methionine</name>
        <dbReference type="ChEBI" id="CHEBI:59789"/>
    </ligand>
</feature>
<organism evidence="7 8">
    <name type="scientific">Candidatus Roizmanbacteria bacterium RIFCSPLOWO2_01_FULL_37_12</name>
    <dbReference type="NCBI Taxonomy" id="1802056"/>
    <lineage>
        <taxon>Bacteria</taxon>
        <taxon>Candidatus Roizmaniibacteriota</taxon>
    </lineage>
</organism>
<feature type="binding site" evidence="6">
    <location>
        <position position="89"/>
    </location>
    <ligand>
        <name>S-adenosyl-L-methionine</name>
        <dbReference type="ChEBI" id="CHEBI:59789"/>
    </ligand>
</feature>
<evidence type="ECO:0000256" key="3">
    <source>
        <dbReference type="ARBA" id="ARBA00022603"/>
    </source>
</evidence>
<dbReference type="STRING" id="1802056.A2954_03620"/>
<dbReference type="AlphaFoldDB" id="A0A1F7IEJ1"/>
<accession>A0A1F7IEJ1</accession>
<comment type="function">
    <text evidence="6">Specifically methylates the N4 position of cytidine in position 1402 (C1402) of 16S rRNA.</text>
</comment>
<evidence type="ECO:0000313" key="8">
    <source>
        <dbReference type="Proteomes" id="UP000177698"/>
    </source>
</evidence>
<comment type="similarity">
    <text evidence="1 6">Belongs to the methyltransferase superfamily. RsmH family.</text>
</comment>
<keyword evidence="3 6" id="KW-0489">Methyltransferase</keyword>
<feature type="binding site" evidence="6">
    <location>
        <position position="96"/>
    </location>
    <ligand>
        <name>S-adenosyl-L-methionine</name>
        <dbReference type="ChEBI" id="CHEBI:59789"/>
    </ligand>
</feature>
<comment type="catalytic activity">
    <reaction evidence="6">
        <text>cytidine(1402) in 16S rRNA + S-adenosyl-L-methionine = N(4)-methylcytidine(1402) in 16S rRNA + S-adenosyl-L-homocysteine + H(+)</text>
        <dbReference type="Rhea" id="RHEA:42928"/>
        <dbReference type="Rhea" id="RHEA-COMP:10286"/>
        <dbReference type="Rhea" id="RHEA-COMP:10287"/>
        <dbReference type="ChEBI" id="CHEBI:15378"/>
        <dbReference type="ChEBI" id="CHEBI:57856"/>
        <dbReference type="ChEBI" id="CHEBI:59789"/>
        <dbReference type="ChEBI" id="CHEBI:74506"/>
        <dbReference type="ChEBI" id="CHEBI:82748"/>
        <dbReference type="EC" id="2.1.1.199"/>
    </reaction>
</comment>
<dbReference type="Gene3D" id="1.10.150.170">
    <property type="entry name" value="Putative methyltransferase TM0872, insert domain"/>
    <property type="match status" value="1"/>
</dbReference>
<dbReference type="GO" id="GO:0070475">
    <property type="term" value="P:rRNA base methylation"/>
    <property type="evidence" value="ECO:0007669"/>
    <property type="project" value="UniProtKB-UniRule"/>
</dbReference>
<dbReference type="SUPFAM" id="SSF53335">
    <property type="entry name" value="S-adenosyl-L-methionine-dependent methyltransferases"/>
    <property type="match status" value="1"/>
</dbReference>
<dbReference type="InterPro" id="IPR002903">
    <property type="entry name" value="RsmH"/>
</dbReference>
<evidence type="ECO:0000256" key="4">
    <source>
        <dbReference type="ARBA" id="ARBA00022679"/>
    </source>
</evidence>
<proteinExistence type="inferred from homology"/>
<protein>
    <recommendedName>
        <fullName evidence="6">Ribosomal RNA small subunit methyltransferase H</fullName>
        <ecNumber evidence="6">2.1.1.199</ecNumber>
    </recommendedName>
    <alternativeName>
        <fullName evidence="6">16S rRNA m(4)C1402 methyltransferase</fullName>
    </alternativeName>
    <alternativeName>
        <fullName evidence="6">rRNA (cytosine-N(4)-)-methyltransferase RsmH</fullName>
    </alternativeName>
</protein>
<dbReference type="Proteomes" id="UP000177698">
    <property type="component" value="Unassembled WGS sequence"/>
</dbReference>
<dbReference type="CDD" id="cd02440">
    <property type="entry name" value="AdoMet_MTases"/>
    <property type="match status" value="1"/>
</dbReference>
<feature type="binding site" evidence="6">
    <location>
        <position position="68"/>
    </location>
    <ligand>
        <name>S-adenosyl-L-methionine</name>
        <dbReference type="ChEBI" id="CHEBI:59789"/>
    </ligand>
</feature>
<gene>
    <name evidence="6" type="primary">rsmH</name>
    <name evidence="7" type="ORF">A2954_03620</name>
</gene>
<feature type="binding site" evidence="6">
    <location>
        <position position="47"/>
    </location>
    <ligand>
        <name>S-adenosyl-L-methionine</name>
        <dbReference type="ChEBI" id="CHEBI:59789"/>
    </ligand>
</feature>
<keyword evidence="4 6" id="KW-0808">Transferase</keyword>
<comment type="subcellular location">
    <subcellularLocation>
        <location evidence="6">Cytoplasm</location>
    </subcellularLocation>
</comment>
<keyword evidence="6" id="KW-0963">Cytoplasm</keyword>